<dbReference type="GO" id="GO:0002098">
    <property type="term" value="P:tRNA wobble uridine modification"/>
    <property type="evidence" value="ECO:0007669"/>
    <property type="project" value="InterPro"/>
</dbReference>
<evidence type="ECO:0000256" key="3">
    <source>
        <dbReference type="ARBA" id="ARBA00005043"/>
    </source>
</evidence>
<dbReference type="Gene3D" id="2.130.10.10">
    <property type="entry name" value="YVTN repeat-like/Quinoprotein amine dehydrogenase"/>
    <property type="match status" value="1"/>
</dbReference>
<keyword evidence="12" id="KW-1185">Reference proteome</keyword>
<evidence type="ECO:0000256" key="1">
    <source>
        <dbReference type="ARBA" id="ARBA00004123"/>
    </source>
</evidence>
<protein>
    <recommendedName>
        <fullName evidence="5">Elongator complex protein 2</fullName>
    </recommendedName>
</protein>
<dbReference type="PANTHER" id="PTHR44111:SF1">
    <property type="entry name" value="ELONGATOR COMPLEX PROTEIN 2"/>
    <property type="match status" value="1"/>
</dbReference>
<reference evidence="11 12" key="2">
    <citation type="journal article" date="2021" name="Genomics">
        <title>High-quality reference genome for Clonorchis sinensis.</title>
        <authorList>
            <person name="Young N.D."/>
            <person name="Stroehlein A.J."/>
            <person name="Kinkar L."/>
            <person name="Wang T."/>
            <person name="Sohn W.M."/>
            <person name="Chang B.C.H."/>
            <person name="Kaur P."/>
            <person name="Weisz D."/>
            <person name="Dudchenko O."/>
            <person name="Aiden E.L."/>
            <person name="Korhonen P.K."/>
            <person name="Gasser R.B."/>
        </authorList>
    </citation>
    <scope>NUCLEOTIDE SEQUENCE [LARGE SCALE GENOMIC DNA]</scope>
    <source>
        <strain evidence="11">Cs-k2</strain>
    </source>
</reference>
<dbReference type="InterPro" id="IPR001680">
    <property type="entry name" value="WD40_rpt"/>
</dbReference>
<evidence type="ECO:0000256" key="10">
    <source>
        <dbReference type="ARBA" id="ARBA00023242"/>
    </source>
</evidence>
<evidence type="ECO:0000256" key="9">
    <source>
        <dbReference type="ARBA" id="ARBA00022737"/>
    </source>
</evidence>
<comment type="pathway">
    <text evidence="3">tRNA modification; 5-methoxycarbonylmethyl-2-thiouridine-tRNA biosynthesis.</text>
</comment>
<keyword evidence="7" id="KW-0853">WD repeat</keyword>
<dbReference type="SUPFAM" id="SSF50978">
    <property type="entry name" value="WD40 repeat-like"/>
    <property type="match status" value="1"/>
</dbReference>
<evidence type="ECO:0000256" key="4">
    <source>
        <dbReference type="ARBA" id="ARBA00005881"/>
    </source>
</evidence>
<dbReference type="GO" id="GO:0005737">
    <property type="term" value="C:cytoplasm"/>
    <property type="evidence" value="ECO:0007669"/>
    <property type="project" value="UniProtKB-SubCell"/>
</dbReference>
<dbReference type="GO" id="GO:0005634">
    <property type="term" value="C:nucleus"/>
    <property type="evidence" value="ECO:0007669"/>
    <property type="project" value="UniProtKB-SubCell"/>
</dbReference>
<evidence type="ECO:0000256" key="8">
    <source>
        <dbReference type="ARBA" id="ARBA00022694"/>
    </source>
</evidence>
<dbReference type="InParanoid" id="A0A419PLG8"/>
<accession>A0A419PLG8</accession>
<dbReference type="InterPro" id="IPR015943">
    <property type="entry name" value="WD40/YVTN_repeat-like_dom_sf"/>
</dbReference>
<dbReference type="GO" id="GO:0033588">
    <property type="term" value="C:elongator holoenzyme complex"/>
    <property type="evidence" value="ECO:0007669"/>
    <property type="project" value="InterPro"/>
</dbReference>
<proteinExistence type="inferred from homology"/>
<dbReference type="SMART" id="SM00320">
    <property type="entry name" value="WD40"/>
    <property type="match status" value="2"/>
</dbReference>
<gene>
    <name evidence="11" type="ORF">CSKR_104411</name>
</gene>
<sequence>MSESDPLNVSEEKNLSEFVPIAESAIVGAPDWFLSGAITTSNSHLRENVRSALVAFSSKPYVHIFLVKLRSAEQHDVSSVVYVGQIQAHHERISGLSFCESVNSSPSDIQLFSCGQDGLVRHWSYHSHEWLLTKELNIRAFHESLLPTCLDTTVLADQVLTLVGTNKGTLLVWCVFALSTEPVCLTKKFENDSVTTCAWEPCNLSGCIRLAIGYKKGIIGVYLYQHSSVTAASSLTQLSRFYAHERDICHVIWNPSAHGYSEVAASEPELLSTGRDQMVKLRPLATPASDTVFGCYPLQRTRGLHPKGLPPGPKIPETSR</sequence>
<evidence type="ECO:0000313" key="12">
    <source>
        <dbReference type="Proteomes" id="UP000286415"/>
    </source>
</evidence>
<reference evidence="11 12" key="1">
    <citation type="journal article" date="2018" name="Biotechnol. Adv.">
        <title>Improved genomic resources and new bioinformatic workflow for the carcinogenic parasite Clonorchis sinensis: Biotechnological implications.</title>
        <authorList>
            <person name="Wang D."/>
            <person name="Korhonen P.K."/>
            <person name="Gasser R.B."/>
            <person name="Young N.D."/>
        </authorList>
    </citation>
    <scope>NUCLEOTIDE SEQUENCE [LARGE SCALE GENOMIC DNA]</scope>
    <source>
        <strain evidence="11">Cs-k2</strain>
    </source>
</reference>
<comment type="similarity">
    <text evidence="4">Belongs to the WD repeat ELP2 family.</text>
</comment>
<dbReference type="OrthoDB" id="6277072at2759"/>
<dbReference type="InterPro" id="IPR036322">
    <property type="entry name" value="WD40_repeat_dom_sf"/>
</dbReference>
<keyword evidence="8" id="KW-0819">tRNA processing</keyword>
<evidence type="ECO:0000256" key="5">
    <source>
        <dbReference type="ARBA" id="ARBA00020267"/>
    </source>
</evidence>
<evidence type="ECO:0000256" key="6">
    <source>
        <dbReference type="ARBA" id="ARBA00022490"/>
    </source>
</evidence>
<evidence type="ECO:0000256" key="2">
    <source>
        <dbReference type="ARBA" id="ARBA00004496"/>
    </source>
</evidence>
<keyword evidence="9" id="KW-0677">Repeat</keyword>
<dbReference type="AlphaFoldDB" id="A0A419PLG8"/>
<dbReference type="Proteomes" id="UP000286415">
    <property type="component" value="Unassembled WGS sequence"/>
</dbReference>
<keyword evidence="10" id="KW-0539">Nucleus</keyword>
<dbReference type="PANTHER" id="PTHR44111">
    <property type="entry name" value="ELONGATOR COMPLEX PROTEIN 2"/>
    <property type="match status" value="1"/>
</dbReference>
<comment type="caution">
    <text evidence="11">The sequence shown here is derived from an EMBL/GenBank/DDBJ whole genome shotgun (WGS) entry which is preliminary data.</text>
</comment>
<organism evidence="11 12">
    <name type="scientific">Clonorchis sinensis</name>
    <name type="common">Chinese liver fluke</name>
    <dbReference type="NCBI Taxonomy" id="79923"/>
    <lineage>
        <taxon>Eukaryota</taxon>
        <taxon>Metazoa</taxon>
        <taxon>Spiralia</taxon>
        <taxon>Lophotrochozoa</taxon>
        <taxon>Platyhelminthes</taxon>
        <taxon>Trematoda</taxon>
        <taxon>Digenea</taxon>
        <taxon>Opisthorchiida</taxon>
        <taxon>Opisthorchiata</taxon>
        <taxon>Opisthorchiidae</taxon>
        <taxon>Clonorchis</taxon>
    </lineage>
</organism>
<comment type="subcellular location">
    <subcellularLocation>
        <location evidence="2">Cytoplasm</location>
    </subcellularLocation>
    <subcellularLocation>
        <location evidence="1">Nucleus</location>
    </subcellularLocation>
</comment>
<keyword evidence="6" id="KW-0963">Cytoplasm</keyword>
<evidence type="ECO:0000256" key="7">
    <source>
        <dbReference type="ARBA" id="ARBA00022574"/>
    </source>
</evidence>
<evidence type="ECO:0000313" key="11">
    <source>
        <dbReference type="EMBL" id="KAG5453313.1"/>
    </source>
</evidence>
<name>A0A419PLG8_CLOSI</name>
<dbReference type="InterPro" id="IPR037289">
    <property type="entry name" value="Elp2"/>
</dbReference>
<dbReference type="EMBL" id="NIRI02000013">
    <property type="protein sequence ID" value="KAG5453313.1"/>
    <property type="molecule type" value="Genomic_DNA"/>
</dbReference>